<keyword evidence="1" id="KW-0378">Hydrolase</keyword>
<proteinExistence type="predicted"/>
<dbReference type="InterPro" id="IPR041492">
    <property type="entry name" value="HAD_2"/>
</dbReference>
<organism evidence="1 2">
    <name type="scientific">Halorarum salinum</name>
    <dbReference type="NCBI Taxonomy" id="2743089"/>
    <lineage>
        <taxon>Archaea</taxon>
        <taxon>Methanobacteriati</taxon>
        <taxon>Methanobacteriota</taxon>
        <taxon>Stenosarchaea group</taxon>
        <taxon>Halobacteria</taxon>
        <taxon>Halobacteriales</taxon>
        <taxon>Haloferacaceae</taxon>
        <taxon>Halorarum</taxon>
    </lineage>
</organism>
<dbReference type="AlphaFoldDB" id="A0A7D5QHE0"/>
<evidence type="ECO:0000313" key="1">
    <source>
        <dbReference type="EMBL" id="QLG62702.1"/>
    </source>
</evidence>
<dbReference type="KEGG" id="halu:HUG12_13585"/>
<sequence length="176" mass="19326">MSPIEFDDYDAVVYDLDGTLVRLAVDWDAATRDAAALFERNGHEVPESGLWELLERADDAGLRGELEVQLSERECEGARRSERLPRADDLPLPVPTGVCSLNCEAACRLALDRHALSGHVRSVVGRDSNATYKPDPEPLLATIEELGVPPARAVFVGDSARDELTAERADVDFLWV</sequence>
<dbReference type="GO" id="GO:0006281">
    <property type="term" value="P:DNA repair"/>
    <property type="evidence" value="ECO:0007669"/>
    <property type="project" value="TreeGrafter"/>
</dbReference>
<dbReference type="EMBL" id="CP058579">
    <property type="protein sequence ID" value="QLG62702.1"/>
    <property type="molecule type" value="Genomic_DNA"/>
</dbReference>
<dbReference type="Gene3D" id="3.40.50.1000">
    <property type="entry name" value="HAD superfamily/HAD-like"/>
    <property type="match status" value="1"/>
</dbReference>
<dbReference type="InterPro" id="IPR023214">
    <property type="entry name" value="HAD_sf"/>
</dbReference>
<keyword evidence="2" id="KW-1185">Reference proteome</keyword>
<evidence type="ECO:0000313" key="2">
    <source>
        <dbReference type="Proteomes" id="UP000509626"/>
    </source>
</evidence>
<name>A0A7D5QHE0_9EURY</name>
<dbReference type="GeneID" id="56038510"/>
<dbReference type="OrthoDB" id="212720at2157"/>
<dbReference type="InterPro" id="IPR050155">
    <property type="entry name" value="HAD-like_hydrolase_sf"/>
</dbReference>
<dbReference type="InterPro" id="IPR036412">
    <property type="entry name" value="HAD-like_sf"/>
</dbReference>
<accession>A0A7D5QHE0</accession>
<protein>
    <submittedName>
        <fullName evidence="1">HAD family hydrolase</fullName>
    </submittedName>
</protein>
<reference evidence="1 2" key="1">
    <citation type="submission" date="2020-06" db="EMBL/GenBank/DDBJ databases">
        <title>NJ-3-1, isolated from saline soil.</title>
        <authorList>
            <person name="Cui H.L."/>
            <person name="Shi X."/>
        </authorList>
    </citation>
    <scope>NUCLEOTIDE SEQUENCE [LARGE SCALE GENOMIC DNA]</scope>
    <source>
        <strain evidence="1 2">NJ-3-1</strain>
    </source>
</reference>
<dbReference type="GO" id="GO:0008967">
    <property type="term" value="F:phosphoglycolate phosphatase activity"/>
    <property type="evidence" value="ECO:0007669"/>
    <property type="project" value="TreeGrafter"/>
</dbReference>
<dbReference type="PANTHER" id="PTHR43434:SF1">
    <property type="entry name" value="PHOSPHOGLYCOLATE PHOSPHATASE"/>
    <property type="match status" value="1"/>
</dbReference>
<dbReference type="PANTHER" id="PTHR43434">
    <property type="entry name" value="PHOSPHOGLYCOLATE PHOSPHATASE"/>
    <property type="match status" value="1"/>
</dbReference>
<dbReference type="RefSeq" id="WP_179269287.1">
    <property type="nucleotide sequence ID" value="NZ_CP058579.1"/>
</dbReference>
<dbReference type="SFLD" id="SFLDG01129">
    <property type="entry name" value="C1.5:_HAD__Beta-PGM__Phosphata"/>
    <property type="match status" value="1"/>
</dbReference>
<dbReference type="Gene3D" id="1.10.150.240">
    <property type="entry name" value="Putative phosphatase, domain 2"/>
    <property type="match status" value="1"/>
</dbReference>
<dbReference type="Pfam" id="PF13419">
    <property type="entry name" value="HAD_2"/>
    <property type="match status" value="1"/>
</dbReference>
<gene>
    <name evidence="1" type="ORF">HUG12_13585</name>
</gene>
<dbReference type="InterPro" id="IPR023198">
    <property type="entry name" value="PGP-like_dom2"/>
</dbReference>
<dbReference type="SUPFAM" id="SSF56784">
    <property type="entry name" value="HAD-like"/>
    <property type="match status" value="1"/>
</dbReference>
<dbReference type="Proteomes" id="UP000509626">
    <property type="component" value="Chromosome"/>
</dbReference>
<dbReference type="SFLD" id="SFLDS00003">
    <property type="entry name" value="Haloacid_Dehalogenase"/>
    <property type="match status" value="1"/>
</dbReference>